<evidence type="ECO:0000313" key="2">
    <source>
        <dbReference type="EMBL" id="GAG48116.1"/>
    </source>
</evidence>
<organism evidence="2">
    <name type="scientific">marine sediment metagenome</name>
    <dbReference type="NCBI Taxonomy" id="412755"/>
    <lineage>
        <taxon>unclassified sequences</taxon>
        <taxon>metagenomes</taxon>
        <taxon>ecological metagenomes</taxon>
    </lineage>
</organism>
<dbReference type="AlphaFoldDB" id="X0ZIH9"/>
<dbReference type="SUPFAM" id="SSF64158">
    <property type="entry name" value="2,3-Bisphosphoglycerate-independent phosphoglycerate mutase, substrate-binding domain"/>
    <property type="match status" value="1"/>
</dbReference>
<name>X0ZIH9_9ZZZZ</name>
<dbReference type="GO" id="GO:0006007">
    <property type="term" value="P:glucose catabolic process"/>
    <property type="evidence" value="ECO:0007669"/>
    <property type="project" value="InterPro"/>
</dbReference>
<accession>X0ZIH9</accession>
<dbReference type="InterPro" id="IPR011258">
    <property type="entry name" value="BPG-indep_PGM_N"/>
</dbReference>
<feature type="non-terminal residue" evidence="2">
    <location>
        <position position="1"/>
    </location>
</feature>
<gene>
    <name evidence="2" type="ORF">S01H1_82181</name>
</gene>
<feature type="domain" description="BPG-independent PGAM N-terminal" evidence="1">
    <location>
        <begin position="1"/>
        <end position="57"/>
    </location>
</feature>
<proteinExistence type="predicted"/>
<comment type="caution">
    <text evidence="2">The sequence shown here is derived from an EMBL/GenBank/DDBJ whole genome shotgun (WGS) entry which is preliminary data.</text>
</comment>
<dbReference type="Pfam" id="PF06415">
    <property type="entry name" value="iPGM_N"/>
    <property type="match status" value="1"/>
</dbReference>
<dbReference type="InterPro" id="IPR036646">
    <property type="entry name" value="PGAM_B_sf"/>
</dbReference>
<dbReference type="Gene3D" id="3.40.1450.10">
    <property type="entry name" value="BPG-independent phosphoglycerate mutase, domain B"/>
    <property type="match status" value="1"/>
</dbReference>
<sequence>KPESGAIYVGDIEAECERLGLGQFVSLIGRFWSLDREYNWDRIEKSYRWLVHGEGRPVSREK</sequence>
<dbReference type="GO" id="GO:0030145">
    <property type="term" value="F:manganese ion binding"/>
    <property type="evidence" value="ECO:0007669"/>
    <property type="project" value="InterPro"/>
</dbReference>
<dbReference type="GO" id="GO:0005737">
    <property type="term" value="C:cytoplasm"/>
    <property type="evidence" value="ECO:0007669"/>
    <property type="project" value="InterPro"/>
</dbReference>
<dbReference type="GO" id="GO:0004619">
    <property type="term" value="F:phosphoglycerate mutase activity"/>
    <property type="evidence" value="ECO:0007669"/>
    <property type="project" value="InterPro"/>
</dbReference>
<evidence type="ECO:0000259" key="1">
    <source>
        <dbReference type="Pfam" id="PF06415"/>
    </source>
</evidence>
<reference evidence="2" key="1">
    <citation type="journal article" date="2014" name="Front. Microbiol.">
        <title>High frequency of phylogenetically diverse reductive dehalogenase-homologous genes in deep subseafloor sedimentary metagenomes.</title>
        <authorList>
            <person name="Kawai M."/>
            <person name="Futagami T."/>
            <person name="Toyoda A."/>
            <person name="Takaki Y."/>
            <person name="Nishi S."/>
            <person name="Hori S."/>
            <person name="Arai W."/>
            <person name="Tsubouchi T."/>
            <person name="Morono Y."/>
            <person name="Uchiyama I."/>
            <person name="Ito T."/>
            <person name="Fujiyama A."/>
            <person name="Inagaki F."/>
            <person name="Takami H."/>
        </authorList>
    </citation>
    <scope>NUCLEOTIDE SEQUENCE</scope>
    <source>
        <strain evidence="2">Expedition CK06-06</strain>
    </source>
</reference>
<dbReference type="EMBL" id="BARS01055690">
    <property type="protein sequence ID" value="GAG48116.1"/>
    <property type="molecule type" value="Genomic_DNA"/>
</dbReference>
<protein>
    <recommendedName>
        <fullName evidence="1">BPG-independent PGAM N-terminal domain-containing protein</fullName>
    </recommendedName>
</protein>